<dbReference type="EMBL" id="JAFBCV010000021">
    <property type="protein sequence ID" value="MBM7841101.1"/>
    <property type="molecule type" value="Genomic_DNA"/>
</dbReference>
<organism evidence="2 3">
    <name type="scientific">Shouchella xiaoxiensis</name>
    <dbReference type="NCBI Taxonomy" id="766895"/>
    <lineage>
        <taxon>Bacteria</taxon>
        <taxon>Bacillati</taxon>
        <taxon>Bacillota</taxon>
        <taxon>Bacilli</taxon>
        <taxon>Bacillales</taxon>
        <taxon>Bacillaceae</taxon>
        <taxon>Shouchella</taxon>
    </lineage>
</organism>
<proteinExistence type="predicted"/>
<dbReference type="InterPro" id="IPR003607">
    <property type="entry name" value="HD/PDEase_dom"/>
</dbReference>
<feature type="domain" description="HD" evidence="1">
    <location>
        <begin position="49"/>
        <end position="101"/>
    </location>
</feature>
<keyword evidence="3" id="KW-1185">Reference proteome</keyword>
<name>A0ABS2SZY7_9BACI</name>
<protein>
    <recommendedName>
        <fullName evidence="1">HD domain-containing protein</fullName>
    </recommendedName>
</protein>
<dbReference type="SUPFAM" id="SSF109604">
    <property type="entry name" value="HD-domain/PDEase-like"/>
    <property type="match status" value="1"/>
</dbReference>
<dbReference type="Gene3D" id="1.10.3210.10">
    <property type="entry name" value="Hypothetical protein af1432"/>
    <property type="match status" value="1"/>
</dbReference>
<comment type="caution">
    <text evidence="2">The sequence shown here is derived from an EMBL/GenBank/DDBJ whole genome shotgun (WGS) entry which is preliminary data.</text>
</comment>
<evidence type="ECO:0000313" key="2">
    <source>
        <dbReference type="EMBL" id="MBM7841101.1"/>
    </source>
</evidence>
<dbReference type="Pfam" id="PF01966">
    <property type="entry name" value="HD"/>
    <property type="match status" value="1"/>
</dbReference>
<evidence type="ECO:0000313" key="3">
    <source>
        <dbReference type="Proteomes" id="UP001179280"/>
    </source>
</evidence>
<sequence length="323" mass="36529">MISFAEPLYPSMDFLPFEKRLFQSTAVRRLKMLAHLGVGALVSPLIHSRYDHSLGLWKLVSHFFPENKELRAAAILHDVGHLPFSNGIETAFGYDHHEITKLRIQSQEIQAILDSAGIDTSLLVKYILEKSPITGSAKVLGLDHLDYVFRAAYMGGYHHQSPWLTVQRLACSEEGITCDEETAEQMMKLIVKTNEWLCSKEMLATEAVLIEAIKCDWAESGEERDVFQELTDWDVLCILKASPAPRARMLIHTLLEQPDKLIIREGATGKGIPFKVSRTINLGPSVNNQAYIESTKGEEALRRIKNVNNQYEVIDFTFIEECI</sequence>
<gene>
    <name evidence="2" type="ORF">JOC54_004400</name>
</gene>
<dbReference type="Proteomes" id="UP001179280">
    <property type="component" value="Unassembled WGS sequence"/>
</dbReference>
<evidence type="ECO:0000259" key="1">
    <source>
        <dbReference type="Pfam" id="PF01966"/>
    </source>
</evidence>
<dbReference type="InterPro" id="IPR006674">
    <property type="entry name" value="HD_domain"/>
</dbReference>
<dbReference type="PANTHER" id="PTHR11373:SF4">
    <property type="entry name" value="DEOXYNUCLEOSIDE TRIPHOSPHATE TRIPHOSPHOHYDROLASE SAMHD1"/>
    <property type="match status" value="1"/>
</dbReference>
<dbReference type="CDD" id="cd00077">
    <property type="entry name" value="HDc"/>
    <property type="match status" value="1"/>
</dbReference>
<dbReference type="InterPro" id="IPR050135">
    <property type="entry name" value="dGTPase-like"/>
</dbReference>
<dbReference type="PANTHER" id="PTHR11373">
    <property type="entry name" value="DEOXYNUCLEOSIDE TRIPHOSPHATE TRIPHOSPHOHYDROLASE"/>
    <property type="match status" value="1"/>
</dbReference>
<reference evidence="2" key="1">
    <citation type="submission" date="2021-01" db="EMBL/GenBank/DDBJ databases">
        <title>Genomic Encyclopedia of Type Strains, Phase IV (KMG-IV): sequencing the most valuable type-strain genomes for metagenomic binning, comparative biology and taxonomic classification.</title>
        <authorList>
            <person name="Goeker M."/>
        </authorList>
    </citation>
    <scope>NUCLEOTIDE SEQUENCE</scope>
    <source>
        <strain evidence="2">DSM 21943</strain>
    </source>
</reference>
<dbReference type="RefSeq" id="WP_204469050.1">
    <property type="nucleotide sequence ID" value="NZ_JAFBCV010000021.1"/>
</dbReference>
<accession>A0ABS2SZY7</accession>